<dbReference type="eggNOG" id="ENOG502SRKF">
    <property type="taxonomic scope" value="Eukaryota"/>
</dbReference>
<feature type="region of interest" description="Disordered" evidence="1">
    <location>
        <begin position="256"/>
        <end position="363"/>
    </location>
</feature>
<feature type="compositionally biased region" description="Basic and acidic residues" evidence="1">
    <location>
        <begin position="348"/>
        <end position="363"/>
    </location>
</feature>
<gene>
    <name evidence="3" type="ORF">MYCTH_112498</name>
</gene>
<feature type="compositionally biased region" description="Low complexity" evidence="1">
    <location>
        <begin position="196"/>
        <end position="217"/>
    </location>
</feature>
<dbReference type="VEuPathDB" id="FungiDB:MYCTH_112498"/>
<keyword evidence="2" id="KW-1133">Transmembrane helix</keyword>
<sequence>MTVIGPLTTTFRAPSSCTTTSPQVYQIWSASHSRYVEGPLFTSGSFDCFPSGYDPAPTNYYSPGWCPYGYTTACSSLASAHRTTETAVICCPTNFRYTCRASALSNGHSIGCTTAWTNAMAVLGVTVVKNGEVRTTTVVSETSNAITAYGIQVRFKSNDPTPTSSDDDPAFFAASRTPSPAASSSTHLLVPTQPPSSSSSFSSSTTSFSSSSSSSGGVSTSAAIGIGLGSAVAALLLAGAIGLFFFLRWRRKKRLKKAPSDIPPPVPPKDKFPPSSRSPFPYRTVPPPYELSEEAASPRRRSMSISKQRLSFSPATGTAPTTPGGLRDSGVLAGQEAAELEVPGTMTVRDRATPESERSGWTDRHARVGNMTMPWI</sequence>
<dbReference type="HOGENOM" id="CLU_736044_0_0_1"/>
<feature type="region of interest" description="Disordered" evidence="1">
    <location>
        <begin position="157"/>
        <end position="217"/>
    </location>
</feature>
<dbReference type="RefSeq" id="XP_003667065.1">
    <property type="nucleotide sequence ID" value="XM_003667017.1"/>
</dbReference>
<name>G2QQF7_THET4</name>
<protein>
    <submittedName>
        <fullName evidence="3">Uncharacterized protein</fullName>
    </submittedName>
</protein>
<feature type="transmembrane region" description="Helical" evidence="2">
    <location>
        <begin position="222"/>
        <end position="247"/>
    </location>
</feature>
<keyword evidence="2" id="KW-0472">Membrane</keyword>
<evidence type="ECO:0000313" key="4">
    <source>
        <dbReference type="Proteomes" id="UP000007322"/>
    </source>
</evidence>
<dbReference type="GeneID" id="11509460"/>
<dbReference type="AlphaFoldDB" id="G2QQF7"/>
<keyword evidence="2" id="KW-0812">Transmembrane</keyword>
<dbReference type="OMA" id="TMWAQPI"/>
<reference evidence="3 4" key="1">
    <citation type="journal article" date="2011" name="Nat. Biotechnol.">
        <title>Comparative genomic analysis of the thermophilic biomass-degrading fungi Myceliophthora thermophila and Thielavia terrestris.</title>
        <authorList>
            <person name="Berka R.M."/>
            <person name="Grigoriev I.V."/>
            <person name="Otillar R."/>
            <person name="Salamov A."/>
            <person name="Grimwood J."/>
            <person name="Reid I."/>
            <person name="Ishmael N."/>
            <person name="John T."/>
            <person name="Darmond C."/>
            <person name="Moisan M.-C."/>
            <person name="Henrissat B."/>
            <person name="Coutinho P.M."/>
            <person name="Lombard V."/>
            <person name="Natvig D.O."/>
            <person name="Lindquist E."/>
            <person name="Schmutz J."/>
            <person name="Lucas S."/>
            <person name="Harris P."/>
            <person name="Powlowski J."/>
            <person name="Bellemare A."/>
            <person name="Taylor D."/>
            <person name="Butler G."/>
            <person name="de Vries R.P."/>
            <person name="Allijn I.E."/>
            <person name="van den Brink J."/>
            <person name="Ushinsky S."/>
            <person name="Storms R."/>
            <person name="Powell A.J."/>
            <person name="Paulsen I.T."/>
            <person name="Elbourne L.D.H."/>
            <person name="Baker S.E."/>
            <person name="Magnuson J."/>
            <person name="LaBoissiere S."/>
            <person name="Clutterbuck A.J."/>
            <person name="Martinez D."/>
            <person name="Wogulis M."/>
            <person name="de Leon A.L."/>
            <person name="Rey M.W."/>
            <person name="Tsang A."/>
        </authorList>
    </citation>
    <scope>NUCLEOTIDE SEQUENCE [LARGE SCALE GENOMIC DNA]</scope>
    <source>
        <strain evidence="4">ATCC 42464 / BCRC 31852 / DSM 1799</strain>
    </source>
</reference>
<evidence type="ECO:0000256" key="1">
    <source>
        <dbReference type="SAM" id="MobiDB-lite"/>
    </source>
</evidence>
<feature type="compositionally biased region" description="Low complexity" evidence="1">
    <location>
        <begin position="314"/>
        <end position="325"/>
    </location>
</feature>
<proteinExistence type="predicted"/>
<evidence type="ECO:0000313" key="3">
    <source>
        <dbReference type="EMBL" id="AEO61820.1"/>
    </source>
</evidence>
<dbReference type="EMBL" id="CP003008">
    <property type="protein sequence ID" value="AEO61820.1"/>
    <property type="molecule type" value="Genomic_DNA"/>
</dbReference>
<dbReference type="InParanoid" id="G2QQF7"/>
<dbReference type="KEGG" id="mtm:MYCTH_112498"/>
<organism evidence="3 4">
    <name type="scientific">Thermothelomyces thermophilus (strain ATCC 42464 / BCRC 31852 / DSM 1799)</name>
    <name type="common">Sporotrichum thermophile</name>
    <dbReference type="NCBI Taxonomy" id="573729"/>
    <lineage>
        <taxon>Eukaryota</taxon>
        <taxon>Fungi</taxon>
        <taxon>Dikarya</taxon>
        <taxon>Ascomycota</taxon>
        <taxon>Pezizomycotina</taxon>
        <taxon>Sordariomycetes</taxon>
        <taxon>Sordariomycetidae</taxon>
        <taxon>Sordariales</taxon>
        <taxon>Chaetomiaceae</taxon>
        <taxon>Thermothelomyces</taxon>
    </lineage>
</organism>
<feature type="compositionally biased region" description="Low complexity" evidence="1">
    <location>
        <begin position="159"/>
        <end position="186"/>
    </location>
</feature>
<dbReference type="OrthoDB" id="4770059at2759"/>
<evidence type="ECO:0000256" key="2">
    <source>
        <dbReference type="SAM" id="Phobius"/>
    </source>
</evidence>
<keyword evidence="4" id="KW-1185">Reference proteome</keyword>
<dbReference type="Proteomes" id="UP000007322">
    <property type="component" value="Chromosome 7"/>
</dbReference>
<feature type="compositionally biased region" description="Polar residues" evidence="1">
    <location>
        <begin position="303"/>
        <end position="313"/>
    </location>
</feature>
<accession>G2QQF7</accession>